<reference evidence="2 3" key="1">
    <citation type="submission" date="2021-07" db="EMBL/GenBank/DDBJ databases">
        <title>Mesonia aestuariivivens sp. nov., isolated from a tidal flat.</title>
        <authorList>
            <person name="Kim Y.-O."/>
            <person name="Yoon J.-H."/>
        </authorList>
    </citation>
    <scope>NUCLEOTIDE SEQUENCE [LARGE SCALE GENOMIC DNA]</scope>
    <source>
        <strain evidence="2 3">JHPTF-M18</strain>
    </source>
</reference>
<feature type="transmembrane region" description="Helical" evidence="1">
    <location>
        <begin position="20"/>
        <end position="37"/>
    </location>
</feature>
<dbReference type="Pfam" id="PF07949">
    <property type="entry name" value="YbbR"/>
    <property type="match status" value="1"/>
</dbReference>
<dbReference type="InterPro" id="IPR012505">
    <property type="entry name" value="YbbR"/>
</dbReference>
<dbReference type="PANTHER" id="PTHR37804:SF1">
    <property type="entry name" value="CDAA REGULATORY PROTEIN CDAR"/>
    <property type="match status" value="1"/>
</dbReference>
<proteinExistence type="predicted"/>
<evidence type="ECO:0000313" key="3">
    <source>
        <dbReference type="Proteomes" id="UP000719267"/>
    </source>
</evidence>
<keyword evidence="1" id="KW-0812">Transmembrane</keyword>
<evidence type="ECO:0000256" key="1">
    <source>
        <dbReference type="SAM" id="Phobius"/>
    </source>
</evidence>
<sequence>MKNIIKKLRSTVFKKTNFKAFFFFLCFSVVIWILVQFSKNYKQSINVEVEYVNTPKDKIIHKNKDEFSIRLNENGFNIAWFSISKPIIQVDLGELPEYKKELIFVTENHKQELQDQLDIDIDEVTFLKDTLGIPYEQKKVRKIPIKSRLDISYAPGYSSNEVLKLQPDSVKVSGPSEVIDSLKAVYTKQVTLTQVKHDLNGKIGLDTLDAKGATFYTDAVEYELKVEKFTEGRAEVPIEVINAPRAINLSIFPKRIVVIYVVSLENYKSIVKGNFKVVCDYKDLKENQNFLIPKLVEKPKNVTSTRLNINKVQFVIKK</sequence>
<dbReference type="PANTHER" id="PTHR37804">
    <property type="entry name" value="CDAA REGULATORY PROTEIN CDAR"/>
    <property type="match status" value="1"/>
</dbReference>
<keyword evidence="1" id="KW-1133">Transmembrane helix</keyword>
<name>A0ABS6W203_9FLAO</name>
<dbReference type="Proteomes" id="UP000719267">
    <property type="component" value="Unassembled WGS sequence"/>
</dbReference>
<organism evidence="2 3">
    <name type="scientific">Mesonia aestuariivivens</name>
    <dbReference type="NCBI Taxonomy" id="2796128"/>
    <lineage>
        <taxon>Bacteria</taxon>
        <taxon>Pseudomonadati</taxon>
        <taxon>Bacteroidota</taxon>
        <taxon>Flavobacteriia</taxon>
        <taxon>Flavobacteriales</taxon>
        <taxon>Flavobacteriaceae</taxon>
        <taxon>Mesonia</taxon>
    </lineage>
</organism>
<gene>
    <name evidence="2" type="ORF">KW502_05160</name>
</gene>
<dbReference type="EMBL" id="JAHWDF010000004">
    <property type="protein sequence ID" value="MBW2961183.1"/>
    <property type="molecule type" value="Genomic_DNA"/>
</dbReference>
<dbReference type="RefSeq" id="WP_219039465.1">
    <property type="nucleotide sequence ID" value="NZ_JAHWDF010000004.1"/>
</dbReference>
<dbReference type="InterPro" id="IPR053154">
    <property type="entry name" value="c-di-AMP_regulator"/>
</dbReference>
<keyword evidence="1" id="KW-0472">Membrane</keyword>
<keyword evidence="3" id="KW-1185">Reference proteome</keyword>
<accession>A0ABS6W203</accession>
<comment type="caution">
    <text evidence="2">The sequence shown here is derived from an EMBL/GenBank/DDBJ whole genome shotgun (WGS) entry which is preliminary data.</text>
</comment>
<protein>
    <submittedName>
        <fullName evidence="2">YbbR-like domain-containing protein</fullName>
    </submittedName>
</protein>
<evidence type="ECO:0000313" key="2">
    <source>
        <dbReference type="EMBL" id="MBW2961183.1"/>
    </source>
</evidence>